<dbReference type="STRING" id="35722.A0A0B7NH54"/>
<dbReference type="PROSITE" id="PS50929">
    <property type="entry name" value="ABC_TM1F"/>
    <property type="match status" value="2"/>
</dbReference>
<evidence type="ECO:0000259" key="15">
    <source>
        <dbReference type="PROSITE" id="PS50929"/>
    </source>
</evidence>
<dbReference type="EMBL" id="LN731776">
    <property type="protein sequence ID" value="CEP14859.1"/>
    <property type="molecule type" value="Genomic_DNA"/>
</dbReference>
<dbReference type="CDD" id="cd18578">
    <property type="entry name" value="ABC_6TM_Pgp_ABCB1_D2_like"/>
    <property type="match status" value="1"/>
</dbReference>
<dbReference type="InterPro" id="IPR011527">
    <property type="entry name" value="ABC1_TM_dom"/>
</dbReference>
<dbReference type="Pfam" id="PF00664">
    <property type="entry name" value="ABC_membrane"/>
    <property type="match status" value="2"/>
</dbReference>
<feature type="domain" description="ABC transporter" evidence="14">
    <location>
        <begin position="1016"/>
        <end position="1258"/>
    </location>
</feature>
<dbReference type="SUPFAM" id="SSF90123">
    <property type="entry name" value="ABC transporter transmembrane region"/>
    <property type="match status" value="2"/>
</dbReference>
<evidence type="ECO:0000256" key="8">
    <source>
        <dbReference type="ARBA" id="ARBA00022967"/>
    </source>
</evidence>
<dbReference type="PROSITE" id="PS50893">
    <property type="entry name" value="ABC_TRANSPORTER_2"/>
    <property type="match status" value="2"/>
</dbReference>
<feature type="transmembrane region" description="Helical" evidence="13">
    <location>
        <begin position="275"/>
        <end position="298"/>
    </location>
</feature>
<reference evidence="16 17" key="1">
    <citation type="submission" date="2014-09" db="EMBL/GenBank/DDBJ databases">
        <authorList>
            <person name="Ellenberger Sabrina"/>
        </authorList>
    </citation>
    <scope>NUCLEOTIDE SEQUENCE [LARGE SCALE GENOMIC DNA]</scope>
    <source>
        <strain evidence="16 17">CBS 412.66</strain>
    </source>
</reference>
<keyword evidence="9 13" id="KW-1133">Transmembrane helix</keyword>
<gene>
    <name evidence="16" type="primary">PARPA_09049.1 scaffold 35523</name>
</gene>
<evidence type="ECO:0000259" key="14">
    <source>
        <dbReference type="PROSITE" id="PS50893"/>
    </source>
</evidence>
<keyword evidence="8" id="KW-1278">Translocase</keyword>
<keyword evidence="7" id="KW-0067">ATP-binding</keyword>
<evidence type="ECO:0000256" key="1">
    <source>
        <dbReference type="ARBA" id="ARBA00004141"/>
    </source>
</evidence>
<dbReference type="SUPFAM" id="SSF52540">
    <property type="entry name" value="P-loop containing nucleoside triphosphate hydrolases"/>
    <property type="match status" value="2"/>
</dbReference>
<feature type="transmembrane region" description="Helical" evidence="13">
    <location>
        <begin position="812"/>
        <end position="832"/>
    </location>
</feature>
<keyword evidence="11" id="KW-0325">Glycoprotein</keyword>
<dbReference type="FunFam" id="3.40.50.300:FF:000205">
    <property type="entry name" value="ABC transporter B family member 4"/>
    <property type="match status" value="1"/>
</dbReference>
<evidence type="ECO:0000313" key="17">
    <source>
        <dbReference type="Proteomes" id="UP000054107"/>
    </source>
</evidence>
<feature type="domain" description="ABC transmembrane type-1" evidence="15">
    <location>
        <begin position="52"/>
        <end position="339"/>
    </location>
</feature>
<feature type="domain" description="ABC transporter" evidence="14">
    <location>
        <begin position="374"/>
        <end position="613"/>
    </location>
</feature>
<feature type="transmembrane region" description="Helical" evidence="13">
    <location>
        <begin position="310"/>
        <end position="328"/>
    </location>
</feature>
<feature type="transmembrane region" description="Helical" evidence="13">
    <location>
        <begin position="734"/>
        <end position="757"/>
    </location>
</feature>
<dbReference type="InterPro" id="IPR003593">
    <property type="entry name" value="AAA+_ATPase"/>
</dbReference>
<evidence type="ECO:0000256" key="3">
    <source>
        <dbReference type="ARBA" id="ARBA00022448"/>
    </source>
</evidence>
<proteinExistence type="inferred from homology"/>
<dbReference type="GO" id="GO:0005743">
    <property type="term" value="C:mitochondrial inner membrane"/>
    <property type="evidence" value="ECO:0007669"/>
    <property type="project" value="TreeGrafter"/>
</dbReference>
<evidence type="ECO:0000256" key="6">
    <source>
        <dbReference type="ARBA" id="ARBA00022741"/>
    </source>
</evidence>
<keyword evidence="3" id="KW-0813">Transport</keyword>
<comment type="similarity">
    <text evidence="2">Belongs to the ABC transporter superfamily. ABCB family. Multidrug resistance exporter (TC 3.A.1.201) subfamily.</text>
</comment>
<dbReference type="InterPro" id="IPR036640">
    <property type="entry name" value="ABC1_TM_sf"/>
</dbReference>
<dbReference type="OrthoDB" id="6500128at2759"/>
<dbReference type="Gene3D" id="1.20.1560.10">
    <property type="entry name" value="ABC transporter type 1, transmembrane domain"/>
    <property type="match status" value="1"/>
</dbReference>
<dbReference type="PANTHER" id="PTHR43394">
    <property type="entry name" value="ATP-DEPENDENT PERMEASE MDL1, MITOCHONDRIAL"/>
    <property type="match status" value="1"/>
</dbReference>
<evidence type="ECO:0000256" key="2">
    <source>
        <dbReference type="ARBA" id="ARBA00007577"/>
    </source>
</evidence>
<dbReference type="InterPro" id="IPR039421">
    <property type="entry name" value="Type_1_exporter"/>
</dbReference>
<evidence type="ECO:0000256" key="4">
    <source>
        <dbReference type="ARBA" id="ARBA00022692"/>
    </source>
</evidence>
<protein>
    <recommendedName>
        <fullName evidence="18">Bile salt export pump</fullName>
    </recommendedName>
</protein>
<dbReference type="InterPro" id="IPR017871">
    <property type="entry name" value="ABC_transporter-like_CS"/>
</dbReference>
<dbReference type="CDD" id="cd03249">
    <property type="entry name" value="ABC_MTABC3_MDL1_MDL2"/>
    <property type="match status" value="2"/>
</dbReference>
<dbReference type="CDD" id="cd18577">
    <property type="entry name" value="ABC_6TM_Pgp_ABCB1_D1_like"/>
    <property type="match status" value="1"/>
</dbReference>
<dbReference type="FunFam" id="3.40.50.300:FF:000479">
    <property type="entry name" value="Multidrug resistance protein 1A"/>
    <property type="match status" value="1"/>
</dbReference>
<evidence type="ECO:0000256" key="7">
    <source>
        <dbReference type="ARBA" id="ARBA00022840"/>
    </source>
</evidence>
<dbReference type="SMART" id="SM00382">
    <property type="entry name" value="AAA"/>
    <property type="match status" value="2"/>
</dbReference>
<feature type="transmembrane region" description="Helical" evidence="13">
    <location>
        <begin position="686"/>
        <end position="708"/>
    </location>
</feature>
<feature type="transmembrane region" description="Helical" evidence="13">
    <location>
        <begin position="197"/>
        <end position="218"/>
    </location>
</feature>
<dbReference type="GO" id="GO:0005524">
    <property type="term" value="F:ATP binding"/>
    <property type="evidence" value="ECO:0007669"/>
    <property type="project" value="UniProtKB-KW"/>
</dbReference>
<dbReference type="Proteomes" id="UP000054107">
    <property type="component" value="Unassembled WGS sequence"/>
</dbReference>
<dbReference type="Pfam" id="PF00005">
    <property type="entry name" value="ABC_tran"/>
    <property type="match status" value="2"/>
</dbReference>
<keyword evidence="6" id="KW-0547">Nucleotide-binding</keyword>
<evidence type="ECO:0000256" key="5">
    <source>
        <dbReference type="ARBA" id="ARBA00022737"/>
    </source>
</evidence>
<evidence type="ECO:0000256" key="10">
    <source>
        <dbReference type="ARBA" id="ARBA00023136"/>
    </source>
</evidence>
<keyword evidence="4 13" id="KW-0812">Transmembrane</keyword>
<dbReference type="GO" id="GO:0016887">
    <property type="term" value="F:ATP hydrolysis activity"/>
    <property type="evidence" value="ECO:0007669"/>
    <property type="project" value="InterPro"/>
</dbReference>
<keyword evidence="5" id="KW-0677">Repeat</keyword>
<evidence type="ECO:0000256" key="11">
    <source>
        <dbReference type="ARBA" id="ARBA00023180"/>
    </source>
</evidence>
<dbReference type="InterPro" id="IPR027417">
    <property type="entry name" value="P-loop_NTPase"/>
</dbReference>
<dbReference type="Gene3D" id="3.40.50.300">
    <property type="entry name" value="P-loop containing nucleotide triphosphate hydrolases"/>
    <property type="match status" value="2"/>
</dbReference>
<accession>A0A0B7NH54</accession>
<dbReference type="AlphaFoldDB" id="A0A0B7NH54"/>
<name>A0A0B7NH54_9FUNG</name>
<feature type="region of interest" description="Disordered" evidence="12">
    <location>
        <begin position="1"/>
        <end position="23"/>
    </location>
</feature>
<dbReference type="PANTHER" id="PTHR43394:SF27">
    <property type="entry name" value="ATP-DEPENDENT TRANSLOCASE ABCB1-LIKE"/>
    <property type="match status" value="1"/>
</dbReference>
<evidence type="ECO:0000256" key="12">
    <source>
        <dbReference type="SAM" id="MobiDB-lite"/>
    </source>
</evidence>
<evidence type="ECO:0000313" key="16">
    <source>
        <dbReference type="EMBL" id="CEP14859.1"/>
    </source>
</evidence>
<feature type="transmembrane region" description="Helical" evidence="13">
    <location>
        <begin position="172"/>
        <end position="191"/>
    </location>
</feature>
<feature type="transmembrane region" description="Helical" evidence="13">
    <location>
        <begin position="96"/>
        <end position="120"/>
    </location>
</feature>
<feature type="transmembrane region" description="Helical" evidence="13">
    <location>
        <begin position="48"/>
        <end position="76"/>
    </location>
</feature>
<dbReference type="GO" id="GO:0090374">
    <property type="term" value="P:oligopeptide export from mitochondrion"/>
    <property type="evidence" value="ECO:0007669"/>
    <property type="project" value="TreeGrafter"/>
</dbReference>
<comment type="subcellular location">
    <subcellularLocation>
        <location evidence="1">Membrane</location>
        <topology evidence="1">Multi-pass membrane protein</topology>
    </subcellularLocation>
</comment>
<keyword evidence="10 13" id="KW-0472">Membrane</keyword>
<dbReference type="InterPro" id="IPR003439">
    <property type="entry name" value="ABC_transporter-like_ATP-bd"/>
</dbReference>
<evidence type="ECO:0000256" key="9">
    <source>
        <dbReference type="ARBA" id="ARBA00022989"/>
    </source>
</evidence>
<sequence length="1264" mass="138080">MVKTSSTDSVPPEEHCDPSKKSTTNNKSNLLSVSVFQLFRFATLKERAMICIAMIFSAGAGALQPVSILIYSSFISTLATSLSENNPNLVSVTLPVIHTMVYMGTASLAAAYVSTCLWVLTGESQTRRIRLLYLKSVLHQDMSWFDQYKAGSLNTRLASDTQLIQDGISEKAGLLISLFAQFVGGFVVAFVKGWRMALVLLVAVPLLGVSGALMARFFGKYTKESQDSCAESGAIAEQAFQYIKTVYSFSLQKRFSDRYNQKLEDACKSGVKGGIALGVGFAFFMFFLFGTFGLSLWFGSKLVTEGKLTGPSVFVVFLSMMLGCMSFVKLPPNLSAVSGACGAAYQVFKVIDRVPEINVDSKDGLIPNNVRGTITFDQVSFSYPTRPGLQIINELTLQVDSGTTVALVGLSGSGKSTLVQLIQRFYDASAGQIFLDGHDLKELNVRWLRQQIGVVNQEPVLFNMTIRQNILMGCDQEQPASDQEIVEACKEADCHTFISQLPNGYDTLVGDAGSMLSGGQRQRIAIARAIIKNPNILLLDEATSALDTQSERLVQSALDKVSSNRTTIIVAHRLSTIMNADLIVVMDHGLIQEKGTHCQLIKLGGIYSELVKKQAFHMTKADSLLLPQVRGTQLKDLDENHLATRLLEKESHHYHHQELVLAEEKQTLQTQGAPVWRVFWHMRPEWGYLALGVTGSALAGCIFPLYAYSFSHVISILSVPGQAMQPSPLGGTNLYAFIFAIIGIAAFIGNGCQFMAFEVCGQKYSKRLRGEMFAAYLKQEVGFFDSQDNSVGALTTRLAVDTRNVNEMITKVWGDIANLCITIVVALVIAFIHSWALTLVTLCMSPFLVASTAYEFYLQRGFEDSTKAANAQSSEVAGEAIRQVRTVVALNKQPYFEDRYFEATVYPHRLATKKAFLSSIGAACNKGISIYTNALAFYAGVHFIQQGMINFQQMFTSMTVIMTASEAVGRSTTFVAAFAKAKSAAIASFEVLDRCTQIDPELEGIEPANQSICGDVLFQNIEFAYPARPDAHVFNGEFNLHARSGANIALVGSSGCGKSTTIGMLQRWYDPSNGAAFLDENNVKSYSLHNLRSHMSIVSQEPVLFDLSIEDNIRFGLNENGSVTLEQIQAACQSANIHDFIISLPNGYGTVAGVKGSQLSGGQKQRIAIARALIRKPKVLLLDEATSALDSNSEKLVQQALNNVLEQGERTTITVAHRLSTIQNATLICVISNGQVVEQGTHDELLTLNGEYASLVREQSLAVL</sequence>
<evidence type="ECO:0008006" key="18">
    <source>
        <dbReference type="Google" id="ProtNLM"/>
    </source>
</evidence>
<organism evidence="16 17">
    <name type="scientific">Parasitella parasitica</name>
    <dbReference type="NCBI Taxonomy" id="35722"/>
    <lineage>
        <taxon>Eukaryota</taxon>
        <taxon>Fungi</taxon>
        <taxon>Fungi incertae sedis</taxon>
        <taxon>Mucoromycota</taxon>
        <taxon>Mucoromycotina</taxon>
        <taxon>Mucoromycetes</taxon>
        <taxon>Mucorales</taxon>
        <taxon>Mucorineae</taxon>
        <taxon>Mucoraceae</taxon>
        <taxon>Parasitella</taxon>
    </lineage>
</organism>
<feature type="domain" description="ABC transmembrane type-1" evidence="15">
    <location>
        <begin position="690"/>
        <end position="980"/>
    </location>
</feature>
<dbReference type="GO" id="GO:0015421">
    <property type="term" value="F:ABC-type oligopeptide transporter activity"/>
    <property type="evidence" value="ECO:0007669"/>
    <property type="project" value="TreeGrafter"/>
</dbReference>
<dbReference type="PROSITE" id="PS00211">
    <property type="entry name" value="ABC_TRANSPORTER_1"/>
    <property type="match status" value="2"/>
</dbReference>
<evidence type="ECO:0000256" key="13">
    <source>
        <dbReference type="SAM" id="Phobius"/>
    </source>
</evidence>
<keyword evidence="17" id="KW-1185">Reference proteome</keyword>